<dbReference type="GO" id="GO:0015180">
    <property type="term" value="F:L-alanine transmembrane transporter activity"/>
    <property type="evidence" value="ECO:0007669"/>
    <property type="project" value="TreeGrafter"/>
</dbReference>
<comment type="caution">
    <text evidence="4">The sequence shown here is derived from an EMBL/GenBank/DDBJ whole genome shotgun (WGS) entry which is preliminary data.</text>
</comment>
<dbReference type="PANTHER" id="PTHR46673">
    <property type="entry name" value="4F2 CELL-SURFACE ANTIGEN HEAVY CHAIN"/>
    <property type="match status" value="1"/>
</dbReference>
<dbReference type="AlphaFoldDB" id="A0A443SUK8"/>
<dbReference type="SUPFAM" id="SSF51445">
    <property type="entry name" value="(Trans)glycosidases"/>
    <property type="match status" value="1"/>
</dbReference>
<evidence type="ECO:0000313" key="4">
    <source>
        <dbReference type="EMBL" id="RWS31207.1"/>
    </source>
</evidence>
<reference evidence="4 5" key="1">
    <citation type="journal article" date="2018" name="Gigascience">
        <title>Genomes of trombidid mites reveal novel predicted allergens and laterally-transferred genes associated with secondary metabolism.</title>
        <authorList>
            <person name="Dong X."/>
            <person name="Chaisiri K."/>
            <person name="Xia D."/>
            <person name="Armstrong S.D."/>
            <person name="Fang Y."/>
            <person name="Donnelly M.J."/>
            <person name="Kadowaki T."/>
            <person name="McGarry J.W."/>
            <person name="Darby A.C."/>
            <person name="Makepeace B.L."/>
        </authorList>
    </citation>
    <scope>NUCLEOTIDE SEQUENCE [LARGE SCALE GENOMIC DNA]</scope>
    <source>
        <strain evidence="4">UoL-UT</strain>
    </source>
</reference>
<dbReference type="Pfam" id="PF00128">
    <property type="entry name" value="Alpha-amylase"/>
    <property type="match status" value="1"/>
</dbReference>
<keyword evidence="1" id="KW-0812">Transmembrane</keyword>
<keyword evidence="1" id="KW-0472">Membrane</keyword>
<proteinExistence type="predicted"/>
<evidence type="ECO:0000313" key="5">
    <source>
        <dbReference type="Proteomes" id="UP000288716"/>
    </source>
</evidence>
<dbReference type="OrthoDB" id="1740265at2759"/>
<accession>A0A443SUK8</accession>
<dbReference type="InterPro" id="IPR013780">
    <property type="entry name" value="Glyco_hydro_b"/>
</dbReference>
<protein>
    <submittedName>
        <fullName evidence="4">Maltase 1-like protein</fullName>
    </submittedName>
</protein>
<dbReference type="GO" id="GO:0015190">
    <property type="term" value="F:L-leucine transmembrane transporter activity"/>
    <property type="evidence" value="ECO:0007669"/>
    <property type="project" value="TreeGrafter"/>
</dbReference>
<dbReference type="Gene3D" id="3.20.20.80">
    <property type="entry name" value="Glycosidases"/>
    <property type="match status" value="2"/>
</dbReference>
<dbReference type="GO" id="GO:0015823">
    <property type="term" value="P:phenylalanine transport"/>
    <property type="evidence" value="ECO:0007669"/>
    <property type="project" value="TreeGrafter"/>
</dbReference>
<dbReference type="Pfam" id="PF16028">
    <property type="entry name" value="SLC3A2_N"/>
    <property type="match status" value="1"/>
</dbReference>
<dbReference type="Gene3D" id="2.60.40.1180">
    <property type="entry name" value="Golgi alpha-mannosidase II"/>
    <property type="match status" value="1"/>
</dbReference>
<dbReference type="VEuPathDB" id="VectorBase:LDEU000833"/>
<dbReference type="GO" id="GO:0016324">
    <property type="term" value="C:apical plasma membrane"/>
    <property type="evidence" value="ECO:0007669"/>
    <property type="project" value="TreeGrafter"/>
</dbReference>
<organism evidence="4 5">
    <name type="scientific">Leptotrombidium deliense</name>
    <dbReference type="NCBI Taxonomy" id="299467"/>
    <lineage>
        <taxon>Eukaryota</taxon>
        <taxon>Metazoa</taxon>
        <taxon>Ecdysozoa</taxon>
        <taxon>Arthropoda</taxon>
        <taxon>Chelicerata</taxon>
        <taxon>Arachnida</taxon>
        <taxon>Acari</taxon>
        <taxon>Acariformes</taxon>
        <taxon>Trombidiformes</taxon>
        <taxon>Prostigmata</taxon>
        <taxon>Anystina</taxon>
        <taxon>Parasitengona</taxon>
        <taxon>Trombiculoidea</taxon>
        <taxon>Trombiculidae</taxon>
        <taxon>Leptotrombidium</taxon>
    </lineage>
</organism>
<keyword evidence="1" id="KW-1133">Transmembrane helix</keyword>
<gene>
    <name evidence="4" type="ORF">B4U80_06703</name>
</gene>
<feature type="domain" description="Solute carrier family 3 member 2 N-terminal" evidence="3">
    <location>
        <begin position="48"/>
        <end position="116"/>
    </location>
</feature>
<dbReference type="InterPro" id="IPR017853">
    <property type="entry name" value="GH"/>
</dbReference>
<sequence>MSAEDIDVEKAVREPLTGKDTDGPAKVQFVTSTTGDGKNGEVNIVTATKPRRSGLSKEELMKYANDPFWVRLRMIFFILFWIIWFGMLIGAIVIIIVVPKCPPSSKLKWYQKTSIYEVDVKSLADGVLGNFGYIGKLAMESIVLNSFYGNSFTELKSEVGSDSEFKSFVDKAGNKGKKVILAFDFRYTIKNHTWLQKQFSGNSGFADYYLYTDNETVFSKNDQWTKHEESGKYYFAPLIDGKIDRDFATLNFENKEVVEEVKNVIQFWKKERKVNGFELLNADDLLPDSLFPNNTKRNVEIISKLRTHLYTKVDVSGKTGFFVDVSNRNEIAEFVGEPDSKIADLIVTDFFTAINANSKAKDVKKVMNDHYESLPKWPSAAGSRYGPWLGCRMSKRGKAIEETVGVDMVNSAYMMFYLMPNCTVMLTAGDELSEEEKKTSGNSTYYDHYNSTKVELVRKLGRIRRQHIDSILMGSIKFPLEDDDVLTLVRFYPGLDGFLLIVNFANEDKTVKLDTNDYLPDKGSLILTSKEIEPEKQDINLKEDISIGAKESKLVQFTPLITE</sequence>
<evidence type="ECO:0000259" key="2">
    <source>
        <dbReference type="Pfam" id="PF00128"/>
    </source>
</evidence>
<dbReference type="GO" id="GO:1904273">
    <property type="term" value="P:L-alanine import across plasma membrane"/>
    <property type="evidence" value="ECO:0007669"/>
    <property type="project" value="TreeGrafter"/>
</dbReference>
<feature type="domain" description="Glycosyl hydrolase family 13 catalytic" evidence="2">
    <location>
        <begin position="150"/>
        <end position="299"/>
    </location>
</feature>
<name>A0A443SUK8_9ACAR</name>
<dbReference type="GO" id="GO:0015173">
    <property type="term" value="F:aromatic amino acid transmembrane transporter activity"/>
    <property type="evidence" value="ECO:0007669"/>
    <property type="project" value="TreeGrafter"/>
</dbReference>
<evidence type="ECO:0000259" key="3">
    <source>
        <dbReference type="Pfam" id="PF16028"/>
    </source>
</evidence>
<dbReference type="GO" id="GO:0016323">
    <property type="term" value="C:basolateral plasma membrane"/>
    <property type="evidence" value="ECO:0007669"/>
    <property type="project" value="TreeGrafter"/>
</dbReference>
<dbReference type="PANTHER" id="PTHR46673:SF1">
    <property type="entry name" value="4F2 CELL-SURFACE ANTIGEN HEAVY CHAIN"/>
    <property type="match status" value="1"/>
</dbReference>
<dbReference type="InterPro" id="IPR042280">
    <property type="entry name" value="SLC3A2"/>
</dbReference>
<dbReference type="EMBL" id="NCKV01000240">
    <property type="protein sequence ID" value="RWS31207.1"/>
    <property type="molecule type" value="Genomic_DNA"/>
</dbReference>
<dbReference type="GO" id="GO:1903801">
    <property type="term" value="P:L-leucine import across plasma membrane"/>
    <property type="evidence" value="ECO:0007669"/>
    <property type="project" value="TreeGrafter"/>
</dbReference>
<dbReference type="Proteomes" id="UP000288716">
    <property type="component" value="Unassembled WGS sequence"/>
</dbReference>
<feature type="transmembrane region" description="Helical" evidence="1">
    <location>
        <begin position="75"/>
        <end position="98"/>
    </location>
</feature>
<dbReference type="GO" id="GO:0005975">
    <property type="term" value="P:carbohydrate metabolic process"/>
    <property type="evidence" value="ECO:0007669"/>
    <property type="project" value="InterPro"/>
</dbReference>
<dbReference type="InterPro" id="IPR006047">
    <property type="entry name" value="GH13_cat_dom"/>
</dbReference>
<evidence type="ECO:0000256" key="1">
    <source>
        <dbReference type="SAM" id="Phobius"/>
    </source>
</evidence>
<dbReference type="STRING" id="299467.A0A443SUK8"/>
<dbReference type="InterPro" id="IPR031984">
    <property type="entry name" value="SLC3A2_N"/>
</dbReference>
<keyword evidence="5" id="KW-1185">Reference proteome</keyword>